<feature type="compositionally biased region" description="Basic residues" evidence="1">
    <location>
        <begin position="29"/>
        <end position="39"/>
    </location>
</feature>
<dbReference type="PANTHER" id="PTHR23028">
    <property type="entry name" value="ACETYLTRANSFERASE"/>
    <property type="match status" value="1"/>
</dbReference>
<feature type="transmembrane region" description="Helical" evidence="2">
    <location>
        <begin position="275"/>
        <end position="297"/>
    </location>
</feature>
<dbReference type="EMBL" id="NWBU01000015">
    <property type="protein sequence ID" value="PTQ08598.1"/>
    <property type="molecule type" value="Genomic_DNA"/>
</dbReference>
<feature type="transmembrane region" description="Helical" evidence="2">
    <location>
        <begin position="250"/>
        <end position="269"/>
    </location>
</feature>
<dbReference type="Pfam" id="PF01757">
    <property type="entry name" value="Acyl_transf_3"/>
    <property type="match status" value="1"/>
</dbReference>
<keyword evidence="4" id="KW-0012">Acyltransferase</keyword>
<dbReference type="Proteomes" id="UP000244162">
    <property type="component" value="Unassembled WGS sequence"/>
</dbReference>
<keyword evidence="5" id="KW-1185">Reference proteome</keyword>
<evidence type="ECO:0000313" key="5">
    <source>
        <dbReference type="Proteomes" id="UP000244162"/>
    </source>
</evidence>
<organism evidence="4 5">
    <name type="scientific">Sphingomonas oleivorans</name>
    <dbReference type="NCBI Taxonomy" id="1735121"/>
    <lineage>
        <taxon>Bacteria</taxon>
        <taxon>Pseudomonadati</taxon>
        <taxon>Pseudomonadota</taxon>
        <taxon>Alphaproteobacteria</taxon>
        <taxon>Sphingomonadales</taxon>
        <taxon>Sphingomonadaceae</taxon>
        <taxon>Sphingomonas</taxon>
    </lineage>
</organism>
<feature type="region of interest" description="Disordered" evidence="1">
    <location>
        <begin position="1"/>
        <end position="54"/>
    </location>
</feature>
<dbReference type="PANTHER" id="PTHR23028:SF131">
    <property type="entry name" value="BLR2367 PROTEIN"/>
    <property type="match status" value="1"/>
</dbReference>
<keyword evidence="2" id="KW-0472">Membrane</keyword>
<feature type="compositionally biased region" description="Polar residues" evidence="1">
    <location>
        <begin position="1"/>
        <end position="11"/>
    </location>
</feature>
<dbReference type="OrthoDB" id="9767863at2"/>
<gene>
    <name evidence="4" type="ORF">CLG96_15530</name>
</gene>
<proteinExistence type="predicted"/>
<feature type="transmembrane region" description="Helical" evidence="2">
    <location>
        <begin position="220"/>
        <end position="243"/>
    </location>
</feature>
<feature type="transmembrane region" description="Helical" evidence="2">
    <location>
        <begin position="329"/>
        <end position="348"/>
    </location>
</feature>
<name>A0A2T5FV36_9SPHN</name>
<accession>A0A2T5FV36</accession>
<protein>
    <submittedName>
        <fullName evidence="4">Acyltransferase</fullName>
    </submittedName>
</protein>
<feature type="compositionally biased region" description="Low complexity" evidence="1">
    <location>
        <begin position="19"/>
        <end position="28"/>
    </location>
</feature>
<keyword evidence="4" id="KW-0808">Transferase</keyword>
<evidence type="ECO:0000313" key="4">
    <source>
        <dbReference type="EMBL" id="PTQ08598.1"/>
    </source>
</evidence>
<sequence>MACSPSGSTCAATGGSPCRASAGRPAPAGRRRAMRHAPHRSPSPATTRRTAARCSDPPTVIPACAGMDGIGLLSGSTSFGRRCGGVNCIERPATLLSIQYLRGVAALMVVAYHALHQFSAGRQLGPAEMLQGGVDIFFVISGFIMWRTTERERLRPALFLRRRLIRIVPLYWTVTSLTVALMLLMPRLAQSLRLDPLHLIASYLFLPWPNPTPGMGLEPLIVPGWTLNYEMSFYLLFAAALFAPRKVQPWIVLGTLALLAASSPLAAGAGTFARFYAHPILLEFAFGMLIAMGFGHVRHMPRAAAIALTLAGGALMLLAGGLLDPERSGRLFLLGIPAALIVGGAVLAERAGGLARIAFLGRIGDASYAIYLVHPLLLSALAQLWRWIGLDGAAFLPFALGSSLLAGMIVHIGFERPVTRLLQGRSARRVPLRPAGALR</sequence>
<evidence type="ECO:0000259" key="3">
    <source>
        <dbReference type="Pfam" id="PF01757"/>
    </source>
</evidence>
<dbReference type="GO" id="GO:0000271">
    <property type="term" value="P:polysaccharide biosynthetic process"/>
    <property type="evidence" value="ECO:0007669"/>
    <property type="project" value="TreeGrafter"/>
</dbReference>
<feature type="transmembrane region" description="Helical" evidence="2">
    <location>
        <begin position="394"/>
        <end position="414"/>
    </location>
</feature>
<feature type="transmembrane region" description="Helical" evidence="2">
    <location>
        <begin position="100"/>
        <end position="118"/>
    </location>
</feature>
<evidence type="ECO:0000256" key="2">
    <source>
        <dbReference type="SAM" id="Phobius"/>
    </source>
</evidence>
<dbReference type="GO" id="GO:0016747">
    <property type="term" value="F:acyltransferase activity, transferring groups other than amino-acyl groups"/>
    <property type="evidence" value="ECO:0007669"/>
    <property type="project" value="InterPro"/>
</dbReference>
<feature type="transmembrane region" description="Helical" evidence="2">
    <location>
        <begin position="368"/>
        <end position="388"/>
    </location>
</feature>
<feature type="transmembrane region" description="Helical" evidence="2">
    <location>
        <begin position="304"/>
        <end position="323"/>
    </location>
</feature>
<keyword evidence="2" id="KW-1133">Transmembrane helix</keyword>
<dbReference type="GO" id="GO:0016020">
    <property type="term" value="C:membrane"/>
    <property type="evidence" value="ECO:0007669"/>
    <property type="project" value="TreeGrafter"/>
</dbReference>
<feature type="domain" description="Acyltransferase 3" evidence="3">
    <location>
        <begin position="97"/>
        <end position="410"/>
    </location>
</feature>
<dbReference type="InterPro" id="IPR002656">
    <property type="entry name" value="Acyl_transf_3_dom"/>
</dbReference>
<dbReference type="AlphaFoldDB" id="A0A2T5FV36"/>
<feature type="transmembrane region" description="Helical" evidence="2">
    <location>
        <begin position="170"/>
        <end position="189"/>
    </location>
</feature>
<keyword evidence="2" id="KW-0812">Transmembrane</keyword>
<comment type="caution">
    <text evidence="4">The sequence shown here is derived from an EMBL/GenBank/DDBJ whole genome shotgun (WGS) entry which is preliminary data.</text>
</comment>
<reference evidence="4 5" key="1">
    <citation type="submission" date="2017-09" db="EMBL/GenBank/DDBJ databases">
        <title>Sphingomonas panjinensis sp.nov., isolated from oil-contaminated soil.</title>
        <authorList>
            <person name="Wang L."/>
            <person name="Chen L."/>
        </authorList>
    </citation>
    <scope>NUCLEOTIDE SEQUENCE [LARGE SCALE GENOMIC DNA]</scope>
    <source>
        <strain evidence="4 5">FW-11</strain>
    </source>
</reference>
<feature type="transmembrane region" description="Helical" evidence="2">
    <location>
        <begin position="130"/>
        <end position="149"/>
    </location>
</feature>
<dbReference type="InterPro" id="IPR050879">
    <property type="entry name" value="Acyltransferase_3"/>
</dbReference>
<evidence type="ECO:0000256" key="1">
    <source>
        <dbReference type="SAM" id="MobiDB-lite"/>
    </source>
</evidence>